<accession>A0ABR3N1S6</accession>
<feature type="compositionally biased region" description="Low complexity" evidence="1">
    <location>
        <begin position="127"/>
        <end position="141"/>
    </location>
</feature>
<evidence type="ECO:0000256" key="1">
    <source>
        <dbReference type="SAM" id="MobiDB-lite"/>
    </source>
</evidence>
<dbReference type="EMBL" id="JAYMGO010000007">
    <property type="protein sequence ID" value="KAL1270829.1"/>
    <property type="molecule type" value="Genomic_DNA"/>
</dbReference>
<keyword evidence="3" id="KW-1185">Reference proteome</keyword>
<gene>
    <name evidence="2" type="ORF">QQF64_029845</name>
</gene>
<sequence length="187" mass="20793">MPRKCCKKHVCKDCEATVNCWLREAERRERKSMQKALAGRKAKIGEMQDILEGSGEANEMLKSLGASEAKIKEIIGGKVIALITNTNPSLSLVSEYVPPPYNHYPMAELQALKVDPDLDCSPPKTPTAPQAAPQAAAQQMPPTAPPDSTQTQRPGPLILHRRRNTEWEVEDQQSGRKRTPMWCLKLP</sequence>
<comment type="caution">
    <text evidence="2">The sequence shown here is derived from an EMBL/GenBank/DDBJ whole genome shotgun (WGS) entry which is preliminary data.</text>
</comment>
<feature type="region of interest" description="Disordered" evidence="1">
    <location>
        <begin position="116"/>
        <end position="187"/>
    </location>
</feature>
<name>A0ABR3N1S6_9TELE</name>
<organism evidence="2 3">
    <name type="scientific">Cirrhinus molitorella</name>
    <name type="common">mud carp</name>
    <dbReference type="NCBI Taxonomy" id="172907"/>
    <lineage>
        <taxon>Eukaryota</taxon>
        <taxon>Metazoa</taxon>
        <taxon>Chordata</taxon>
        <taxon>Craniata</taxon>
        <taxon>Vertebrata</taxon>
        <taxon>Euteleostomi</taxon>
        <taxon>Actinopterygii</taxon>
        <taxon>Neopterygii</taxon>
        <taxon>Teleostei</taxon>
        <taxon>Ostariophysi</taxon>
        <taxon>Cypriniformes</taxon>
        <taxon>Cyprinidae</taxon>
        <taxon>Labeoninae</taxon>
        <taxon>Labeonini</taxon>
        <taxon>Cirrhinus</taxon>
    </lineage>
</organism>
<reference evidence="2 3" key="1">
    <citation type="submission" date="2023-09" db="EMBL/GenBank/DDBJ databases">
        <authorList>
            <person name="Wang M."/>
        </authorList>
    </citation>
    <scope>NUCLEOTIDE SEQUENCE [LARGE SCALE GENOMIC DNA]</scope>
    <source>
        <strain evidence="2">GT-2023</strain>
        <tissue evidence="2">Liver</tissue>
    </source>
</reference>
<evidence type="ECO:0000313" key="2">
    <source>
        <dbReference type="EMBL" id="KAL1270829.1"/>
    </source>
</evidence>
<evidence type="ECO:0000313" key="3">
    <source>
        <dbReference type="Proteomes" id="UP001558613"/>
    </source>
</evidence>
<proteinExistence type="predicted"/>
<protein>
    <submittedName>
        <fullName evidence="2">Uncharacterized protein</fullName>
    </submittedName>
</protein>
<dbReference type="Proteomes" id="UP001558613">
    <property type="component" value="Unassembled WGS sequence"/>
</dbReference>